<keyword evidence="5" id="KW-0221">Differentiation</keyword>
<proteinExistence type="predicted"/>
<feature type="compositionally biased region" description="Acidic residues" evidence="7">
    <location>
        <begin position="51"/>
        <end position="65"/>
    </location>
</feature>
<dbReference type="OMA" id="SIPMDPD"/>
<keyword evidence="9" id="KW-1185">Reference proteome</keyword>
<dbReference type="InterPro" id="IPR009685">
    <property type="entry name" value="MEA1"/>
</dbReference>
<accession>A0A7M4EN84</accession>
<reference evidence="8" key="1">
    <citation type="submission" date="2025-08" db="UniProtKB">
        <authorList>
            <consortium name="Ensembl"/>
        </authorList>
    </citation>
    <scope>IDENTIFICATION</scope>
</reference>
<dbReference type="GO" id="GO:0007283">
    <property type="term" value="P:spermatogenesis"/>
    <property type="evidence" value="ECO:0007669"/>
    <property type="project" value="UniProtKB-KW"/>
</dbReference>
<evidence type="ECO:0000256" key="1">
    <source>
        <dbReference type="ARBA" id="ARBA00002540"/>
    </source>
</evidence>
<sequence>RKTVFLFRRRPLTPAGSRGGMGPERVCPNQHEDAGPQEAPEGVPDPVGDWSGEEPEEEEEEEEESGGYLYQPLNQDPEQGPWEQSPPAAEEATGSTEPTPGIQERLQVALHLPDPPVDSEDEEEAVAGAGARGNQSSIPMDPEHVELVKRTMASVKLPSLGIPAWASEISDEQWKDMVQRTLQARQNRSISAPEWK</sequence>
<feature type="compositionally biased region" description="Basic residues" evidence="7">
    <location>
        <begin position="1"/>
        <end position="11"/>
    </location>
</feature>
<feature type="region of interest" description="Disordered" evidence="7">
    <location>
        <begin position="1"/>
        <end position="140"/>
    </location>
</feature>
<protein>
    <recommendedName>
        <fullName evidence="2">Male-enhanced antigen 1</fullName>
    </recommendedName>
</protein>
<keyword evidence="4" id="KW-0597">Phosphoprotein</keyword>
<dbReference type="AlphaFoldDB" id="A0A7M4EN84"/>
<evidence type="ECO:0000256" key="5">
    <source>
        <dbReference type="ARBA" id="ARBA00022782"/>
    </source>
</evidence>
<evidence type="ECO:0000256" key="7">
    <source>
        <dbReference type="SAM" id="MobiDB-lite"/>
    </source>
</evidence>
<dbReference type="Proteomes" id="UP000594220">
    <property type="component" value="Unplaced"/>
</dbReference>
<evidence type="ECO:0000313" key="9">
    <source>
        <dbReference type="Proteomes" id="UP000594220"/>
    </source>
</evidence>
<dbReference type="Ensembl" id="ENSCPRT00005014398.1">
    <property type="protein sequence ID" value="ENSCPRP00005012221.1"/>
    <property type="gene ID" value="ENSCPRG00005008686.1"/>
</dbReference>
<evidence type="ECO:0000256" key="3">
    <source>
        <dbReference type="ARBA" id="ARBA00022473"/>
    </source>
</evidence>
<comment type="function">
    <text evidence="1">May play an important role in spermatogenesis and/or testis development.</text>
</comment>
<name>A0A7M4EN84_CROPO</name>
<dbReference type="PANTHER" id="PTHR17005">
    <property type="entry name" value="MALE-ENHANCED ANTIGEN-1"/>
    <property type="match status" value="1"/>
</dbReference>
<keyword evidence="3" id="KW-0217">Developmental protein</keyword>
<evidence type="ECO:0000256" key="6">
    <source>
        <dbReference type="ARBA" id="ARBA00022871"/>
    </source>
</evidence>
<evidence type="ECO:0000256" key="4">
    <source>
        <dbReference type="ARBA" id="ARBA00022553"/>
    </source>
</evidence>
<dbReference type="GO" id="GO:0030154">
    <property type="term" value="P:cell differentiation"/>
    <property type="evidence" value="ECO:0007669"/>
    <property type="project" value="UniProtKB-KW"/>
</dbReference>
<evidence type="ECO:0000313" key="8">
    <source>
        <dbReference type="Ensembl" id="ENSCPRP00005012221.1"/>
    </source>
</evidence>
<dbReference type="GeneTree" id="ENSGT00390000016927"/>
<keyword evidence="6" id="KW-0744">Spermatogenesis</keyword>
<organism evidence="8 9">
    <name type="scientific">Crocodylus porosus</name>
    <name type="common">Saltwater crocodile</name>
    <name type="synonym">Estuarine crocodile</name>
    <dbReference type="NCBI Taxonomy" id="8502"/>
    <lineage>
        <taxon>Eukaryota</taxon>
        <taxon>Metazoa</taxon>
        <taxon>Chordata</taxon>
        <taxon>Craniata</taxon>
        <taxon>Vertebrata</taxon>
        <taxon>Euteleostomi</taxon>
        <taxon>Archelosauria</taxon>
        <taxon>Archosauria</taxon>
        <taxon>Crocodylia</taxon>
        <taxon>Longirostres</taxon>
        <taxon>Crocodylidae</taxon>
        <taxon>Crocodylus</taxon>
    </lineage>
</organism>
<dbReference type="GO" id="GO:0005737">
    <property type="term" value="C:cytoplasm"/>
    <property type="evidence" value="ECO:0007669"/>
    <property type="project" value="Ensembl"/>
</dbReference>
<evidence type="ECO:0000256" key="2">
    <source>
        <dbReference type="ARBA" id="ARBA00022245"/>
    </source>
</evidence>
<dbReference type="Pfam" id="PF06910">
    <property type="entry name" value="MEA1"/>
    <property type="match status" value="1"/>
</dbReference>
<gene>
    <name evidence="8" type="primary">MEA1</name>
</gene>
<reference evidence="8" key="2">
    <citation type="submission" date="2025-09" db="UniProtKB">
        <authorList>
            <consortium name="Ensembl"/>
        </authorList>
    </citation>
    <scope>IDENTIFICATION</scope>
</reference>